<feature type="transmembrane region" description="Helical" evidence="2">
    <location>
        <begin position="91"/>
        <end position="113"/>
    </location>
</feature>
<dbReference type="AlphaFoldDB" id="A0A8H6LUS8"/>
<name>A0A8H6LUS8_9AGAR</name>
<gene>
    <name evidence="4" type="ORF">DFP72DRAFT_933181</name>
</gene>
<accession>A0A8H6LUS8</accession>
<comment type="caution">
    <text evidence="4">The sequence shown here is derived from an EMBL/GenBank/DDBJ whole genome shotgun (WGS) entry which is preliminary data.</text>
</comment>
<keyword evidence="2" id="KW-0472">Membrane</keyword>
<feature type="transmembrane region" description="Helical" evidence="2">
    <location>
        <begin position="58"/>
        <end position="79"/>
    </location>
</feature>
<dbReference type="Pfam" id="PF20151">
    <property type="entry name" value="DUF6533"/>
    <property type="match status" value="1"/>
</dbReference>
<evidence type="ECO:0000313" key="5">
    <source>
        <dbReference type="Proteomes" id="UP000521943"/>
    </source>
</evidence>
<feature type="transmembrane region" description="Helical" evidence="2">
    <location>
        <begin position="125"/>
        <end position="147"/>
    </location>
</feature>
<feature type="transmembrane region" description="Helical" evidence="2">
    <location>
        <begin position="167"/>
        <end position="186"/>
    </location>
</feature>
<keyword evidence="2" id="KW-0812">Transmembrane</keyword>
<feature type="transmembrane region" description="Helical" evidence="2">
    <location>
        <begin position="233"/>
        <end position="253"/>
    </location>
</feature>
<evidence type="ECO:0000259" key="3">
    <source>
        <dbReference type="Pfam" id="PF20151"/>
    </source>
</evidence>
<proteinExistence type="predicted"/>
<dbReference type="EMBL" id="JACGCI010000144">
    <property type="protein sequence ID" value="KAF6743465.1"/>
    <property type="molecule type" value="Genomic_DNA"/>
</dbReference>
<sequence>MGAGAIDLEASLRAIFERNTFSLVALVFVTCELANSLEDEVRYIWRGQLNKVKVIYLLARYFGLAGLISNVLVLLVGPLSSTTTPVAHCRIWFTAMSVVSCSVLFAIDAISMLRVYALYHRNVKIGAFFASVLITEATLVATCSSQHVGKVPFSPSCDVEKTPHQVIFFTCGVIFAQCSLLLFTFLKRQELVGQRQVPILKLVFREGAWISTLICSMFLFTVPYSLITGTSKPHLVLIMPIAILSPAACRIILNMHRLSTTGRSTARTQTFSLNTDTDIQFTSLLDTSLRTSQLEGSIGNNTFDSRSDWYDDDGTQRGSETSVCTSPDSGRLSALSLPLSSPSHISYPCPPPDILLKPEFPS</sequence>
<evidence type="ECO:0000256" key="1">
    <source>
        <dbReference type="SAM" id="MobiDB-lite"/>
    </source>
</evidence>
<organism evidence="4 5">
    <name type="scientific">Ephemerocybe angulata</name>
    <dbReference type="NCBI Taxonomy" id="980116"/>
    <lineage>
        <taxon>Eukaryota</taxon>
        <taxon>Fungi</taxon>
        <taxon>Dikarya</taxon>
        <taxon>Basidiomycota</taxon>
        <taxon>Agaricomycotina</taxon>
        <taxon>Agaricomycetes</taxon>
        <taxon>Agaricomycetidae</taxon>
        <taxon>Agaricales</taxon>
        <taxon>Agaricineae</taxon>
        <taxon>Psathyrellaceae</taxon>
        <taxon>Ephemerocybe</taxon>
    </lineage>
</organism>
<reference evidence="4 5" key="1">
    <citation type="submission" date="2020-07" db="EMBL/GenBank/DDBJ databases">
        <title>Comparative genomics of pyrophilous fungi reveals a link between fire events and developmental genes.</title>
        <authorList>
            <consortium name="DOE Joint Genome Institute"/>
            <person name="Steindorff A.S."/>
            <person name="Carver A."/>
            <person name="Calhoun S."/>
            <person name="Stillman K."/>
            <person name="Liu H."/>
            <person name="Lipzen A."/>
            <person name="Pangilinan J."/>
            <person name="Labutti K."/>
            <person name="Bruns T.D."/>
            <person name="Grigoriev I.V."/>
        </authorList>
    </citation>
    <scope>NUCLEOTIDE SEQUENCE [LARGE SCALE GENOMIC DNA]</scope>
    <source>
        <strain evidence="4 5">CBS 144469</strain>
    </source>
</reference>
<feature type="compositionally biased region" description="Polar residues" evidence="1">
    <location>
        <begin position="316"/>
        <end position="328"/>
    </location>
</feature>
<dbReference type="Proteomes" id="UP000521943">
    <property type="component" value="Unassembled WGS sequence"/>
</dbReference>
<evidence type="ECO:0000256" key="2">
    <source>
        <dbReference type="SAM" id="Phobius"/>
    </source>
</evidence>
<dbReference type="OrthoDB" id="3044561at2759"/>
<protein>
    <recommendedName>
        <fullName evidence="3">DUF6533 domain-containing protein</fullName>
    </recommendedName>
</protein>
<feature type="region of interest" description="Disordered" evidence="1">
    <location>
        <begin position="305"/>
        <end position="329"/>
    </location>
</feature>
<dbReference type="InterPro" id="IPR045340">
    <property type="entry name" value="DUF6533"/>
</dbReference>
<keyword evidence="5" id="KW-1185">Reference proteome</keyword>
<keyword evidence="2" id="KW-1133">Transmembrane helix</keyword>
<feature type="transmembrane region" description="Helical" evidence="2">
    <location>
        <begin position="207"/>
        <end position="227"/>
    </location>
</feature>
<evidence type="ECO:0000313" key="4">
    <source>
        <dbReference type="EMBL" id="KAF6743465.1"/>
    </source>
</evidence>
<feature type="domain" description="DUF6533" evidence="3">
    <location>
        <begin position="21"/>
        <end position="65"/>
    </location>
</feature>